<dbReference type="Proteomes" id="UP000007383">
    <property type="component" value="Chromosome"/>
</dbReference>
<gene>
    <name evidence="1" type="ordered locus">Spiaf_2843</name>
</gene>
<dbReference type="InterPro" id="IPR011322">
    <property type="entry name" value="N-reg_PII-like_a/b"/>
</dbReference>
<evidence type="ECO:0000313" key="1">
    <source>
        <dbReference type="EMBL" id="AFG38867.1"/>
    </source>
</evidence>
<accession>H9UMX4</accession>
<dbReference type="KEGG" id="sfc:Spiaf_2843"/>
<dbReference type="HOGENOM" id="CLU_159798_1_0_12"/>
<dbReference type="eggNOG" id="ENOG50334VX">
    <property type="taxonomic scope" value="Bacteria"/>
</dbReference>
<protein>
    <recommendedName>
        <fullName evidence="3">Nitrogen regulatory protein PII</fullName>
    </recommendedName>
</protein>
<name>H9UMX4_SPIAZ</name>
<dbReference type="NCBIfam" id="NF045581">
    <property type="entry name" value="PG0541_fam"/>
    <property type="match status" value="1"/>
</dbReference>
<sequence length="98" mass="11343">MQQRIEIILNQAVEEDLFDRFQAHNVGTRYTKIAPAFGKGRSGERHGDHIWPEENLVLIMYCSTEEGERIIQAAREVKQLFPNEGIKLYTMPAENIQL</sequence>
<dbReference type="STRING" id="889378.Spiaf_2843"/>
<proteinExistence type="predicted"/>
<evidence type="ECO:0000313" key="2">
    <source>
        <dbReference type="Proteomes" id="UP000007383"/>
    </source>
</evidence>
<dbReference type="EMBL" id="CP003282">
    <property type="protein sequence ID" value="AFG38867.1"/>
    <property type="molecule type" value="Genomic_DNA"/>
</dbReference>
<dbReference type="OrthoDB" id="350733at2"/>
<reference evidence="2" key="1">
    <citation type="journal article" date="2013" name="Stand. Genomic Sci.">
        <title>Complete genome sequence of the halophilic bacterium Spirochaeta africana type strain (Z-7692(T)) from the alkaline Lake Magadi in the East African Rift.</title>
        <authorList>
            <person name="Liolos K."/>
            <person name="Abt B."/>
            <person name="Scheuner C."/>
            <person name="Teshima H."/>
            <person name="Held B."/>
            <person name="Lapidus A."/>
            <person name="Nolan M."/>
            <person name="Lucas S."/>
            <person name="Deshpande S."/>
            <person name="Cheng J.F."/>
            <person name="Tapia R."/>
            <person name="Goodwin L.A."/>
            <person name="Pitluck S."/>
            <person name="Pagani I."/>
            <person name="Ivanova N."/>
            <person name="Mavromatis K."/>
            <person name="Mikhailova N."/>
            <person name="Huntemann M."/>
            <person name="Pati A."/>
            <person name="Chen A."/>
            <person name="Palaniappan K."/>
            <person name="Land M."/>
            <person name="Rohde M."/>
            <person name="Tindall B.J."/>
            <person name="Detter J.C."/>
            <person name="Goker M."/>
            <person name="Bristow J."/>
            <person name="Eisen J.A."/>
            <person name="Markowitz V."/>
            <person name="Hugenholtz P."/>
            <person name="Woyke T."/>
            <person name="Klenk H.P."/>
            <person name="Kyrpides N.C."/>
        </authorList>
    </citation>
    <scope>NUCLEOTIDE SEQUENCE</scope>
    <source>
        <strain evidence="2">ATCC 700263 / DSM 8902 / Z-7692</strain>
    </source>
</reference>
<dbReference type="Gene3D" id="3.30.70.120">
    <property type="match status" value="1"/>
</dbReference>
<keyword evidence="2" id="KW-1185">Reference proteome</keyword>
<evidence type="ECO:0008006" key="3">
    <source>
        <dbReference type="Google" id="ProtNLM"/>
    </source>
</evidence>
<organism evidence="1 2">
    <name type="scientific">Spirochaeta africana (strain ATCC 700263 / DSM 8902 / Z-7692)</name>
    <dbReference type="NCBI Taxonomy" id="889378"/>
    <lineage>
        <taxon>Bacteria</taxon>
        <taxon>Pseudomonadati</taxon>
        <taxon>Spirochaetota</taxon>
        <taxon>Spirochaetia</taxon>
        <taxon>Spirochaetales</taxon>
        <taxon>Spirochaetaceae</taxon>
        <taxon>Spirochaeta</taxon>
    </lineage>
</organism>
<dbReference type="PATRIC" id="fig|889378.3.peg.2817"/>
<dbReference type="InterPro" id="IPR015867">
    <property type="entry name" value="N-reg_PII/ATP_PRibTrfase_C"/>
</dbReference>
<dbReference type="SUPFAM" id="SSF54913">
    <property type="entry name" value="GlnB-like"/>
    <property type="match status" value="1"/>
</dbReference>
<dbReference type="AlphaFoldDB" id="H9UMX4"/>
<dbReference type="RefSeq" id="WP_014456849.1">
    <property type="nucleotide sequence ID" value="NC_017098.1"/>
</dbReference>